<protein>
    <submittedName>
        <fullName evidence="2">MaoC domain-containing protein dehydratase</fullName>
    </submittedName>
</protein>
<dbReference type="InterPro" id="IPR029069">
    <property type="entry name" value="HotDog_dom_sf"/>
</dbReference>
<evidence type="ECO:0000313" key="2">
    <source>
        <dbReference type="EMBL" id="AFE07200.1"/>
    </source>
</evidence>
<dbReference type="STRING" id="1144275.COCOR_06890"/>
<dbReference type="Gene3D" id="3.10.129.10">
    <property type="entry name" value="Hotdog Thioesterase"/>
    <property type="match status" value="1"/>
</dbReference>
<evidence type="ECO:0000313" key="3">
    <source>
        <dbReference type="Proteomes" id="UP000007587"/>
    </source>
</evidence>
<proteinExistence type="predicted"/>
<name>H8N134_CORCM</name>
<dbReference type="KEGG" id="ccx:COCOR_06890"/>
<reference evidence="3" key="2">
    <citation type="submission" date="2012-03" db="EMBL/GenBank/DDBJ databases">
        <title>Genome sequence of the fruiting myxobacterium Corallococcus coralloides DSM 2259.</title>
        <authorList>
            <person name="Huntley S."/>
            <person name="Zhang Y."/>
            <person name="Treuner-Lange A."/>
            <person name="Sensen C.W."/>
            <person name="Sogaard-Andersen L."/>
        </authorList>
    </citation>
    <scope>NUCLEOTIDE SEQUENCE [LARGE SCALE GENOMIC DNA]</scope>
    <source>
        <strain evidence="3">ATCC 25202 / DSM 2259 / NBRC 100086 / M2</strain>
    </source>
</reference>
<dbReference type="EMBL" id="CP003389">
    <property type="protein sequence ID" value="AFE07200.1"/>
    <property type="molecule type" value="Genomic_DNA"/>
</dbReference>
<dbReference type="HOGENOM" id="CLU_094876_4_1_7"/>
<gene>
    <name evidence="2" type="ordered locus">COCOR_06890</name>
</gene>
<feature type="domain" description="MaoC-like" evidence="1">
    <location>
        <begin position="19"/>
        <end position="76"/>
    </location>
</feature>
<organism evidence="2 3">
    <name type="scientific">Corallococcus coralloides (strain ATCC 25202 / DSM 2259 / NBRC 100086 / M2)</name>
    <name type="common">Myxococcus coralloides</name>
    <dbReference type="NCBI Taxonomy" id="1144275"/>
    <lineage>
        <taxon>Bacteria</taxon>
        <taxon>Pseudomonadati</taxon>
        <taxon>Myxococcota</taxon>
        <taxon>Myxococcia</taxon>
        <taxon>Myxococcales</taxon>
        <taxon>Cystobacterineae</taxon>
        <taxon>Myxococcaceae</taxon>
        <taxon>Corallococcus</taxon>
    </lineage>
</organism>
<dbReference type="Pfam" id="PF01575">
    <property type="entry name" value="MaoC_dehydratas"/>
    <property type="match status" value="1"/>
</dbReference>
<accession>H8N134</accession>
<keyword evidence="3" id="KW-1185">Reference proteome</keyword>
<reference evidence="2 3" key="1">
    <citation type="journal article" date="2012" name="J. Bacteriol.">
        <title>Complete Genome Sequence of the Fruiting Myxobacterium Corallococcus coralloides DSM 2259.</title>
        <authorList>
            <person name="Huntley S."/>
            <person name="Zhang Y."/>
            <person name="Treuner-Lange A."/>
            <person name="Kneip S."/>
            <person name="Sensen C.W."/>
            <person name="Sogaard-Andersen L."/>
        </authorList>
    </citation>
    <scope>NUCLEOTIDE SEQUENCE [LARGE SCALE GENOMIC DNA]</scope>
    <source>
        <strain evidence="3">ATCC 25202 / DSM 2259 / NBRC 100086 / M2</strain>
    </source>
</reference>
<dbReference type="AlphaFoldDB" id="H8N134"/>
<evidence type="ECO:0000259" key="1">
    <source>
        <dbReference type="Pfam" id="PF01575"/>
    </source>
</evidence>
<dbReference type="RefSeq" id="WP_014399675.1">
    <property type="nucleotide sequence ID" value="NC_017030.1"/>
</dbReference>
<dbReference type="OrthoDB" id="9800237at2"/>
<sequence length="140" mass="15645">MTQTWEALQEGQALPPARLPCGRMDIIRYAAASGDFNPAHLEPDAVESRELGRIIVPGRYKHARLGRFVTEWLGPHGRLVRLCCLYTAADTVGEPLTCQGQVGPRRTEGGRRLCELLLWIENARGHRTTRAEATVEWVCP</sequence>
<dbReference type="Proteomes" id="UP000007587">
    <property type="component" value="Chromosome"/>
</dbReference>
<dbReference type="eggNOG" id="COG2030">
    <property type="taxonomic scope" value="Bacteria"/>
</dbReference>
<dbReference type="InParanoid" id="H8N134"/>
<dbReference type="SUPFAM" id="SSF54637">
    <property type="entry name" value="Thioesterase/thiol ester dehydrase-isomerase"/>
    <property type="match status" value="1"/>
</dbReference>
<dbReference type="InterPro" id="IPR002539">
    <property type="entry name" value="MaoC-like_dom"/>
</dbReference>